<evidence type="ECO:0000313" key="3">
    <source>
        <dbReference type="Proteomes" id="UP001151760"/>
    </source>
</evidence>
<proteinExistence type="predicted"/>
<keyword evidence="3" id="KW-1185">Reference proteome</keyword>
<feature type="region of interest" description="Disordered" evidence="1">
    <location>
        <begin position="58"/>
        <end position="89"/>
    </location>
</feature>
<feature type="non-terminal residue" evidence="2">
    <location>
        <position position="175"/>
    </location>
</feature>
<evidence type="ECO:0000313" key="2">
    <source>
        <dbReference type="EMBL" id="GJT05156.1"/>
    </source>
</evidence>
<dbReference type="Proteomes" id="UP001151760">
    <property type="component" value="Unassembled WGS sequence"/>
</dbReference>
<gene>
    <name evidence="2" type="ORF">Tco_0839618</name>
</gene>
<feature type="region of interest" description="Disordered" evidence="1">
    <location>
        <begin position="134"/>
        <end position="175"/>
    </location>
</feature>
<protein>
    <submittedName>
        <fullName evidence="2">Uncharacterized protein</fullName>
    </submittedName>
</protein>
<sequence>MQSTATTVYKMSHQNTPNGNLQTLSLSTNLHLGTSLQSPLHNCVPKKLTLKMSNSTERAQMPANSAVRNTAGKGSKQATDGNPGFLPEDRLHESAKNIMTRYCPSWQKKLGVRDKSGFTRLGEKRIDIHSRLGPKVASRTKHASDRRHVSSEMSAGVQNHGRREARNPVHSDVAC</sequence>
<dbReference type="EMBL" id="BQNB010012565">
    <property type="protein sequence ID" value="GJT05156.1"/>
    <property type="molecule type" value="Genomic_DNA"/>
</dbReference>
<reference evidence="2" key="1">
    <citation type="journal article" date="2022" name="Int. J. Mol. Sci.">
        <title>Draft Genome of Tanacetum Coccineum: Genomic Comparison of Closely Related Tanacetum-Family Plants.</title>
        <authorList>
            <person name="Yamashiro T."/>
            <person name="Shiraishi A."/>
            <person name="Nakayama K."/>
            <person name="Satake H."/>
        </authorList>
    </citation>
    <scope>NUCLEOTIDE SEQUENCE</scope>
</reference>
<accession>A0ABQ5AS98</accession>
<name>A0ABQ5AS98_9ASTR</name>
<organism evidence="2 3">
    <name type="scientific">Tanacetum coccineum</name>
    <dbReference type="NCBI Taxonomy" id="301880"/>
    <lineage>
        <taxon>Eukaryota</taxon>
        <taxon>Viridiplantae</taxon>
        <taxon>Streptophyta</taxon>
        <taxon>Embryophyta</taxon>
        <taxon>Tracheophyta</taxon>
        <taxon>Spermatophyta</taxon>
        <taxon>Magnoliopsida</taxon>
        <taxon>eudicotyledons</taxon>
        <taxon>Gunneridae</taxon>
        <taxon>Pentapetalae</taxon>
        <taxon>asterids</taxon>
        <taxon>campanulids</taxon>
        <taxon>Asterales</taxon>
        <taxon>Asteraceae</taxon>
        <taxon>Asteroideae</taxon>
        <taxon>Anthemideae</taxon>
        <taxon>Anthemidinae</taxon>
        <taxon>Tanacetum</taxon>
    </lineage>
</organism>
<evidence type="ECO:0000256" key="1">
    <source>
        <dbReference type="SAM" id="MobiDB-lite"/>
    </source>
</evidence>
<comment type="caution">
    <text evidence="2">The sequence shown here is derived from an EMBL/GenBank/DDBJ whole genome shotgun (WGS) entry which is preliminary data.</text>
</comment>
<reference evidence="2" key="2">
    <citation type="submission" date="2022-01" db="EMBL/GenBank/DDBJ databases">
        <authorList>
            <person name="Yamashiro T."/>
            <person name="Shiraishi A."/>
            <person name="Satake H."/>
            <person name="Nakayama K."/>
        </authorList>
    </citation>
    <scope>NUCLEOTIDE SEQUENCE</scope>
</reference>
<feature type="compositionally biased region" description="Polar residues" evidence="1">
    <location>
        <begin position="58"/>
        <end position="68"/>
    </location>
</feature>